<comment type="catalytic activity">
    <reaction evidence="1 6">
        <text>an S-substituted glutathione + H2O = an S-substituted L-cysteinylglycine + L-glutamate</text>
        <dbReference type="Rhea" id="RHEA:59468"/>
        <dbReference type="ChEBI" id="CHEBI:15377"/>
        <dbReference type="ChEBI" id="CHEBI:29985"/>
        <dbReference type="ChEBI" id="CHEBI:90779"/>
        <dbReference type="ChEBI" id="CHEBI:143103"/>
        <dbReference type="EC" id="3.4.19.13"/>
    </reaction>
</comment>
<dbReference type="Gene3D" id="3.60.20.40">
    <property type="match status" value="1"/>
</dbReference>
<evidence type="ECO:0000256" key="3">
    <source>
        <dbReference type="ARBA" id="ARBA00047417"/>
    </source>
</evidence>
<protein>
    <recommendedName>
        <fullName evidence="6">Glutathione hydrolase proenzyme</fullName>
        <ecNumber evidence="6">2.3.2.2</ecNumber>
        <ecNumber evidence="6">3.4.19.13</ecNumber>
    </recommendedName>
    <component>
        <recommendedName>
            <fullName evidence="6">Glutathione hydrolase large chain</fullName>
        </recommendedName>
    </component>
    <component>
        <recommendedName>
            <fullName evidence="6">Glutathione hydrolase small chain</fullName>
        </recommendedName>
    </component>
</protein>
<evidence type="ECO:0000256" key="4">
    <source>
        <dbReference type="PIRSR" id="PIRSR600101-1"/>
    </source>
</evidence>
<comment type="pathway">
    <text evidence="6">Sulfur metabolism; glutathione metabolism.</text>
</comment>
<dbReference type="OrthoDB" id="9781342at2"/>
<dbReference type="Pfam" id="PF01019">
    <property type="entry name" value="G_glu_transpept"/>
    <property type="match status" value="1"/>
</dbReference>
<keyword evidence="6" id="KW-0317">Glutathione biosynthesis</keyword>
<organism evidence="8 10">
    <name type="scientific">Rubrobacter radiotolerans</name>
    <name type="common">Arthrobacter radiotolerans</name>
    <dbReference type="NCBI Taxonomy" id="42256"/>
    <lineage>
        <taxon>Bacteria</taxon>
        <taxon>Bacillati</taxon>
        <taxon>Actinomycetota</taxon>
        <taxon>Rubrobacteria</taxon>
        <taxon>Rubrobacterales</taxon>
        <taxon>Rubrobacteraceae</taxon>
        <taxon>Rubrobacter</taxon>
    </lineage>
</organism>
<keyword evidence="10" id="KW-1185">Reference proteome</keyword>
<comment type="similarity">
    <text evidence="6">Belongs to the gamma-glutamyltransferase family.</text>
</comment>
<keyword evidence="8" id="KW-0614">Plasmid</keyword>
<dbReference type="KEGG" id="rrd:RradSPS_3054"/>
<accession>A0A023X7B9</accession>
<dbReference type="SUPFAM" id="SSF56235">
    <property type="entry name" value="N-terminal nucleophile aminohydrolases (Ntn hydrolases)"/>
    <property type="match status" value="1"/>
</dbReference>
<dbReference type="PATRIC" id="fig|42256.3.peg.3103"/>
<feature type="region of interest" description="Disordered" evidence="7">
    <location>
        <begin position="1"/>
        <end position="23"/>
    </location>
</feature>
<reference evidence="8 10" key="1">
    <citation type="submission" date="2014-03" db="EMBL/GenBank/DDBJ databases">
        <title>Complete genome sequence of the Radio-Resistant Rubrobacter radiotolerans RSPS-4.</title>
        <authorList>
            <person name="Egas C.C."/>
            <person name="Barroso C.C."/>
            <person name="Froufe H.J.C."/>
            <person name="Pacheco J.J."/>
            <person name="Albuquerque L.L."/>
            <person name="da Costa M.M.S."/>
        </authorList>
    </citation>
    <scope>NUCLEOTIDE SEQUENCE [LARGE SCALE GENOMIC DNA]</scope>
    <source>
        <strain evidence="8 10">RSPS-4</strain>
        <plasmid evidence="8 10">2</plasmid>
    </source>
</reference>
<dbReference type="InterPro" id="IPR043137">
    <property type="entry name" value="GGT_ssub_C"/>
</dbReference>
<proteinExistence type="inferred from homology"/>
<keyword evidence="6" id="KW-0865">Zymogen</keyword>
<reference evidence="9" key="2">
    <citation type="submission" date="2023-11" db="EMBL/GenBank/DDBJ databases">
        <title>MicrobeMod: A computational toolkit for identifying prokaryotic methylation and restriction-modification with nanopore sequencing.</title>
        <authorList>
            <person name="Crits-Christoph A."/>
            <person name="Kang S.C."/>
            <person name="Lee H."/>
            <person name="Ostrov N."/>
        </authorList>
    </citation>
    <scope>NUCLEOTIDE SEQUENCE</scope>
    <source>
        <strain evidence="9">ATCC 51242</strain>
    </source>
</reference>
<evidence type="ECO:0000256" key="2">
    <source>
        <dbReference type="ARBA" id="ARBA00001089"/>
    </source>
</evidence>
<evidence type="ECO:0000256" key="7">
    <source>
        <dbReference type="SAM" id="MobiDB-lite"/>
    </source>
</evidence>
<geneLocation type="plasmid" evidence="8">
    <name>2</name>
</geneLocation>
<feature type="compositionally biased region" description="Low complexity" evidence="7">
    <location>
        <begin position="1"/>
        <end position="13"/>
    </location>
</feature>
<keyword evidence="6" id="KW-0378">Hydrolase</keyword>
<dbReference type="GO" id="GO:0036374">
    <property type="term" value="F:glutathione hydrolase activity"/>
    <property type="evidence" value="ECO:0007669"/>
    <property type="project" value="UniProtKB-UniRule"/>
</dbReference>
<dbReference type="InterPro" id="IPR043138">
    <property type="entry name" value="GGT_lsub"/>
</dbReference>
<dbReference type="eggNOG" id="COG0405">
    <property type="taxonomic scope" value="Bacteria"/>
</dbReference>
<dbReference type="InterPro" id="IPR052896">
    <property type="entry name" value="GGT-like_enzyme"/>
</dbReference>
<dbReference type="EC" id="2.3.2.2" evidence="6"/>
<keyword evidence="6 9" id="KW-0012">Acyltransferase</keyword>
<keyword evidence="6 8" id="KW-0808">Transferase</keyword>
<dbReference type="EMBL" id="JAWXXX010000003">
    <property type="protein sequence ID" value="MDX5895474.1"/>
    <property type="molecule type" value="Genomic_DNA"/>
</dbReference>
<dbReference type="EMBL" id="CP007516">
    <property type="protein sequence ID" value="AHY48337.1"/>
    <property type="molecule type" value="Genomic_DNA"/>
</dbReference>
<dbReference type="Gene3D" id="1.10.246.130">
    <property type="match status" value="1"/>
</dbReference>
<dbReference type="InterPro" id="IPR000101">
    <property type="entry name" value="GGT_peptidase"/>
</dbReference>
<dbReference type="GO" id="GO:0006750">
    <property type="term" value="P:glutathione biosynthetic process"/>
    <property type="evidence" value="ECO:0007669"/>
    <property type="project" value="UniProtKB-KW"/>
</dbReference>
<dbReference type="RefSeq" id="WP_041339118.1">
    <property type="nucleotide sequence ID" value="NZ_CP007516.1"/>
</dbReference>
<comment type="subunit">
    <text evidence="6">This enzyme consists of two polypeptide chains, which are synthesized in precursor form from a single polypeptide.</text>
</comment>
<feature type="binding site" evidence="5">
    <location>
        <position position="449"/>
    </location>
    <ligand>
        <name>L-glutamate</name>
        <dbReference type="ChEBI" id="CHEBI:29985"/>
    </ligand>
</feature>
<evidence type="ECO:0000313" key="10">
    <source>
        <dbReference type="Proteomes" id="UP000025229"/>
    </source>
</evidence>
<dbReference type="PANTHER" id="PTHR43881:SF1">
    <property type="entry name" value="GAMMA-GLUTAMYLTRANSPEPTIDASE (AFU_ORTHOLOGUE AFUA_4G13580)"/>
    <property type="match status" value="1"/>
</dbReference>
<sequence>MPNPNGPRTGRPPTYAPNGVVSSPHHLASSAGLRALREGGSAVDAAIATNAVLCVAYPHMAGLGGDGFWLIHEPGSGDVTALNASGPAARAATRDFYGEKGHEEEIPGRGPLAALTVPGAVDGWREAHERHGRLPWESLFTEAIEYARDGVPVGRSLTEWTAQDVPVLSEYPASASTFLPNGRPLRDGERLVQPDLAESFSRLARKGAREGFYEGETAELLCRALSEGGSPLAPEDFREFRAEWVEPISTDYRGYTAYEFPPNTQGFAALQILNVLEGYDVAAWGDGTADYYHHMAEAVKLAFADRDEWLTDPSHVDIPLERLISKEYASERRGLIDPERAMVMEKVEPGIRFGGESERRSPEGDTCYFCAVDRDGLVVSVIQSIYHDFGTGVVAEGTGIIPQNRGSFFALDPAHPNCLEPGKRTFHTLIPAMLLKDGSPYLTYGTMGGEGQPQTHAALVTRLVDFGYDVQQAIEAPRWLMGRTWGVTSQDLSLEGRIADGVMRELELRGQPVKPLEDYNDNVGHAQAIRINRDSGFLEGGADPRGDGAALGY</sequence>
<dbReference type="AlphaFoldDB" id="A0A023X7B9"/>
<dbReference type="NCBIfam" id="TIGR00066">
    <property type="entry name" value="g_glut_trans"/>
    <property type="match status" value="1"/>
</dbReference>
<dbReference type="GO" id="GO:0103068">
    <property type="term" value="F:leukotriene C4 gamma-glutamyl transferase activity"/>
    <property type="evidence" value="ECO:0007669"/>
    <property type="project" value="UniProtKB-EC"/>
</dbReference>
<evidence type="ECO:0000313" key="8">
    <source>
        <dbReference type="EMBL" id="AHY48337.1"/>
    </source>
</evidence>
<dbReference type="EC" id="3.4.19.13" evidence="6"/>
<dbReference type="PRINTS" id="PR01210">
    <property type="entry name" value="GGTRANSPTASE"/>
</dbReference>
<comment type="catalytic activity">
    <reaction evidence="3 6">
        <text>an N-terminal (5-L-glutamyl)-[peptide] + an alpha-amino acid = 5-L-glutamyl amino acid + an N-terminal L-alpha-aminoacyl-[peptide]</text>
        <dbReference type="Rhea" id="RHEA:23904"/>
        <dbReference type="Rhea" id="RHEA-COMP:9780"/>
        <dbReference type="Rhea" id="RHEA-COMP:9795"/>
        <dbReference type="ChEBI" id="CHEBI:77644"/>
        <dbReference type="ChEBI" id="CHEBI:78597"/>
        <dbReference type="ChEBI" id="CHEBI:78599"/>
        <dbReference type="ChEBI" id="CHEBI:78608"/>
        <dbReference type="EC" id="2.3.2.2"/>
    </reaction>
</comment>
<name>A0A023X7B9_RUBRA</name>
<dbReference type="Proteomes" id="UP000025229">
    <property type="component" value="Plasmid 2"/>
</dbReference>
<evidence type="ECO:0000256" key="5">
    <source>
        <dbReference type="PIRSR" id="PIRSR600101-2"/>
    </source>
</evidence>
<dbReference type="UniPathway" id="UPA00204"/>
<feature type="active site" description="Nucleophile" evidence="4">
    <location>
        <position position="366"/>
    </location>
</feature>
<dbReference type="HOGENOM" id="CLU_014813_3_2_11"/>
<evidence type="ECO:0000313" key="9">
    <source>
        <dbReference type="EMBL" id="MDX5895474.1"/>
    </source>
</evidence>
<dbReference type="InterPro" id="IPR029055">
    <property type="entry name" value="Ntn_hydrolases_N"/>
</dbReference>
<evidence type="ECO:0000256" key="1">
    <source>
        <dbReference type="ARBA" id="ARBA00001049"/>
    </source>
</evidence>
<gene>
    <name evidence="9" type="primary">ggt</name>
    <name evidence="8" type="ORF">RradSPS_3054</name>
    <name evidence="9" type="ORF">SIL72_15710</name>
</gene>
<dbReference type="Proteomes" id="UP001281130">
    <property type="component" value="Unassembled WGS sequence"/>
</dbReference>
<dbReference type="PANTHER" id="PTHR43881">
    <property type="entry name" value="GAMMA-GLUTAMYLTRANSPEPTIDASE (AFU_ORTHOLOGUE AFUA_4G13580)"/>
    <property type="match status" value="1"/>
</dbReference>
<dbReference type="GO" id="GO:0006751">
    <property type="term" value="P:glutathione catabolic process"/>
    <property type="evidence" value="ECO:0007669"/>
    <property type="project" value="UniProtKB-UniRule"/>
</dbReference>
<comment type="PTM">
    <text evidence="6">Cleaved by autocatalysis into a large and a small subunit.</text>
</comment>
<comment type="catalytic activity">
    <reaction evidence="2 6">
        <text>glutathione + H2O = L-cysteinylglycine + L-glutamate</text>
        <dbReference type="Rhea" id="RHEA:28807"/>
        <dbReference type="ChEBI" id="CHEBI:15377"/>
        <dbReference type="ChEBI" id="CHEBI:29985"/>
        <dbReference type="ChEBI" id="CHEBI:57925"/>
        <dbReference type="ChEBI" id="CHEBI:61694"/>
        <dbReference type="EC" id="3.4.19.13"/>
    </reaction>
</comment>
<evidence type="ECO:0000256" key="6">
    <source>
        <dbReference type="RuleBase" id="RU368036"/>
    </source>
</evidence>